<proteinExistence type="predicted"/>
<accession>A0ABN9D3M7</accession>
<evidence type="ECO:0000313" key="2">
    <source>
        <dbReference type="Proteomes" id="UP001162483"/>
    </source>
</evidence>
<feature type="non-terminal residue" evidence="1">
    <location>
        <position position="99"/>
    </location>
</feature>
<sequence>MVINKSFVSKGGRGLRCELVITMCDKLGRNILCSVFCPSEYLENALHAFFMMKKGSGQHRKLEELKKKKNSDANAICRVYRCFAFETLIKSNAERKFSA</sequence>
<keyword evidence="2" id="KW-1185">Reference proteome</keyword>
<gene>
    <name evidence="1" type="ORF">SPARVUS_LOCUS6393136</name>
</gene>
<reference evidence="1" key="1">
    <citation type="submission" date="2023-05" db="EMBL/GenBank/DDBJ databases">
        <authorList>
            <person name="Stuckert A."/>
        </authorList>
    </citation>
    <scope>NUCLEOTIDE SEQUENCE</scope>
</reference>
<dbReference type="EMBL" id="CATNWA010014046">
    <property type="protein sequence ID" value="CAI9566550.1"/>
    <property type="molecule type" value="Genomic_DNA"/>
</dbReference>
<organism evidence="1 2">
    <name type="scientific">Staurois parvus</name>
    <dbReference type="NCBI Taxonomy" id="386267"/>
    <lineage>
        <taxon>Eukaryota</taxon>
        <taxon>Metazoa</taxon>
        <taxon>Chordata</taxon>
        <taxon>Craniata</taxon>
        <taxon>Vertebrata</taxon>
        <taxon>Euteleostomi</taxon>
        <taxon>Amphibia</taxon>
        <taxon>Batrachia</taxon>
        <taxon>Anura</taxon>
        <taxon>Neobatrachia</taxon>
        <taxon>Ranoidea</taxon>
        <taxon>Ranidae</taxon>
        <taxon>Staurois</taxon>
    </lineage>
</organism>
<name>A0ABN9D3M7_9NEOB</name>
<comment type="caution">
    <text evidence="1">The sequence shown here is derived from an EMBL/GenBank/DDBJ whole genome shotgun (WGS) entry which is preliminary data.</text>
</comment>
<evidence type="ECO:0000313" key="1">
    <source>
        <dbReference type="EMBL" id="CAI9566550.1"/>
    </source>
</evidence>
<protein>
    <submittedName>
        <fullName evidence="1">Uncharacterized protein</fullName>
    </submittedName>
</protein>
<dbReference type="Proteomes" id="UP001162483">
    <property type="component" value="Unassembled WGS sequence"/>
</dbReference>